<dbReference type="InterPro" id="IPR006252">
    <property type="entry name" value="Malate_synthA"/>
</dbReference>
<sequence length="525" mass="58094">MTHTFQTRARHAPHPQAGRVLTPGALAFLEELHGRFNGGREALLAAREAGQARLDAGALPDFLPETSSIRTGEWKIAPLPGELQDRRVEITGPVDRKMVINALNSGAKIFMADFEDATSPSWDNLVQGQLNLMDAVRRTISLEGGGKQYRLNETVATLLVRPRGLHLPEKHLTVNGEAISGALFDFGLYAYHNAHERLRQGLGTHFYLPKLESHLEARWWNEVFAFTEQALGVPVGTLRATVLIETILAAFEMHEILYELREHSAGLNCGRWDYIFSYIKKLRSFGDRILPDRAQVTMSTPMMRNYSRLAIQTCHKRGAPAVGGMSAFIPVKNDPEANARAFAQVRADKEREAGDGHDGTWVAHPGMVQLATEVFDRLMPTPNQIASSKQQGLLVTAADLLTPPTGTITEAGVNTNVDVSLQYTAAWLEGRGAVPIHNLMEDAATAEISRAQLWQWAHHGQRTDDGTPITPEGLTRLIAAHRDRLRREQPERADPLSQAADLLQTLVASETFADFLTLPGYQRLK</sequence>
<dbReference type="RefSeq" id="WP_084048851.1">
    <property type="nucleotide sequence ID" value="NZ_FWWU01000009.1"/>
</dbReference>
<evidence type="ECO:0000256" key="1">
    <source>
        <dbReference type="ARBA" id="ARBA00006394"/>
    </source>
</evidence>
<dbReference type="PANTHER" id="PTHR42902:SF1">
    <property type="entry name" value="MALATE SYNTHASE 1-RELATED"/>
    <property type="match status" value="1"/>
</dbReference>
<feature type="active site" description="Proton donor" evidence="7">
    <location>
        <position position="442"/>
    </location>
</feature>
<dbReference type="InterPro" id="IPR048356">
    <property type="entry name" value="MS_N"/>
</dbReference>
<evidence type="ECO:0000256" key="7">
    <source>
        <dbReference type="PIRSR" id="PIRSR001363-1"/>
    </source>
</evidence>
<dbReference type="Gene3D" id="3.20.20.360">
    <property type="entry name" value="Malate synthase, domain 3"/>
    <property type="match status" value="1"/>
</dbReference>
<dbReference type="Gene3D" id="1.20.1220.12">
    <property type="entry name" value="Malate synthase, domain III"/>
    <property type="match status" value="1"/>
</dbReference>
<dbReference type="GO" id="GO:0006097">
    <property type="term" value="P:glyoxylate cycle"/>
    <property type="evidence" value="ECO:0007669"/>
    <property type="project" value="UniProtKB-UniPathway"/>
</dbReference>
<dbReference type="InterPro" id="IPR011076">
    <property type="entry name" value="Malate_synth_sf"/>
</dbReference>
<dbReference type="Pfam" id="PF20659">
    <property type="entry name" value="MS_C"/>
    <property type="match status" value="1"/>
</dbReference>
<evidence type="ECO:0000259" key="10">
    <source>
        <dbReference type="Pfam" id="PF20656"/>
    </source>
</evidence>
<dbReference type="NCBIfam" id="TIGR01344">
    <property type="entry name" value="malate_syn_A"/>
    <property type="match status" value="1"/>
</dbReference>
<evidence type="ECO:0000313" key="13">
    <source>
        <dbReference type="Proteomes" id="UP000192582"/>
    </source>
</evidence>
<dbReference type="InterPro" id="IPR046363">
    <property type="entry name" value="MS_N_TIM-barrel_dom"/>
</dbReference>
<keyword evidence="13" id="KW-1185">Reference proteome</keyword>
<organism evidence="12 13">
    <name type="scientific">Deinococcus hopiensis KR-140</name>
    <dbReference type="NCBI Taxonomy" id="695939"/>
    <lineage>
        <taxon>Bacteria</taxon>
        <taxon>Thermotogati</taxon>
        <taxon>Deinococcota</taxon>
        <taxon>Deinococci</taxon>
        <taxon>Deinococcales</taxon>
        <taxon>Deinococcaceae</taxon>
        <taxon>Deinococcus</taxon>
    </lineage>
</organism>
<dbReference type="FunFam" id="3.20.20.360:FF:000001">
    <property type="entry name" value="Malate synthase"/>
    <property type="match status" value="1"/>
</dbReference>
<dbReference type="InterPro" id="IPR048355">
    <property type="entry name" value="MS_C"/>
</dbReference>
<dbReference type="InterPro" id="IPR019830">
    <property type="entry name" value="Malate_synthase_CS"/>
</dbReference>
<dbReference type="PROSITE" id="PS00510">
    <property type="entry name" value="MALATE_SYNTHASE"/>
    <property type="match status" value="1"/>
</dbReference>
<feature type="active site" description="Proton acceptor" evidence="7">
    <location>
        <position position="161"/>
    </location>
</feature>
<evidence type="ECO:0000259" key="9">
    <source>
        <dbReference type="Pfam" id="PF01274"/>
    </source>
</evidence>
<dbReference type="STRING" id="695939.SAMN00790413_01374"/>
<proteinExistence type="inferred from homology"/>
<dbReference type="AlphaFoldDB" id="A0A1W1VF07"/>
<evidence type="ECO:0000256" key="3">
    <source>
        <dbReference type="ARBA" id="ARBA00022435"/>
    </source>
</evidence>
<comment type="catalytic activity">
    <reaction evidence="6 8">
        <text>glyoxylate + acetyl-CoA + H2O = (S)-malate + CoA + H(+)</text>
        <dbReference type="Rhea" id="RHEA:18181"/>
        <dbReference type="ChEBI" id="CHEBI:15377"/>
        <dbReference type="ChEBI" id="CHEBI:15378"/>
        <dbReference type="ChEBI" id="CHEBI:15589"/>
        <dbReference type="ChEBI" id="CHEBI:36655"/>
        <dbReference type="ChEBI" id="CHEBI:57287"/>
        <dbReference type="ChEBI" id="CHEBI:57288"/>
        <dbReference type="EC" id="2.3.3.9"/>
    </reaction>
</comment>
<evidence type="ECO:0000256" key="4">
    <source>
        <dbReference type="ARBA" id="ARBA00022532"/>
    </source>
</evidence>
<dbReference type="GO" id="GO:0005737">
    <property type="term" value="C:cytoplasm"/>
    <property type="evidence" value="ECO:0007669"/>
    <property type="project" value="TreeGrafter"/>
</dbReference>
<name>A0A1W1VF07_9DEIO</name>
<reference evidence="12 13" key="1">
    <citation type="submission" date="2017-04" db="EMBL/GenBank/DDBJ databases">
        <authorList>
            <person name="Afonso C.L."/>
            <person name="Miller P.J."/>
            <person name="Scott M.A."/>
            <person name="Spackman E."/>
            <person name="Goraichik I."/>
            <person name="Dimitrov K.M."/>
            <person name="Suarez D.L."/>
            <person name="Swayne D.E."/>
        </authorList>
    </citation>
    <scope>NUCLEOTIDE SEQUENCE [LARGE SCALE GENOMIC DNA]</scope>
    <source>
        <strain evidence="12 13">KR-140</strain>
    </source>
</reference>
<keyword evidence="4 8" id="KW-0816">Tricarboxylic acid cycle</keyword>
<dbReference type="FunFam" id="1.20.1220.12:FF:000001">
    <property type="entry name" value="Malate synthase"/>
    <property type="match status" value="1"/>
</dbReference>
<dbReference type="EC" id="2.3.3.9" evidence="2 8"/>
<feature type="domain" description="Malate synthase TIM barrel" evidence="9">
    <location>
        <begin position="157"/>
        <end position="402"/>
    </location>
</feature>
<dbReference type="PANTHER" id="PTHR42902">
    <property type="entry name" value="MALATE SYNTHASE"/>
    <property type="match status" value="1"/>
</dbReference>
<comment type="similarity">
    <text evidence="1 8">Belongs to the malate synthase family.</text>
</comment>
<dbReference type="Proteomes" id="UP000192582">
    <property type="component" value="Unassembled WGS sequence"/>
</dbReference>
<dbReference type="OrthoDB" id="9768429at2"/>
<evidence type="ECO:0000256" key="6">
    <source>
        <dbReference type="ARBA" id="ARBA00047918"/>
    </source>
</evidence>
<dbReference type="UniPathway" id="UPA00703">
    <property type="reaction ID" value="UER00720"/>
</dbReference>
<feature type="domain" description="Malate synthase N-terminal" evidence="10">
    <location>
        <begin position="15"/>
        <end position="67"/>
    </location>
</feature>
<evidence type="ECO:0000256" key="8">
    <source>
        <dbReference type="RuleBase" id="RU000555"/>
    </source>
</evidence>
<comment type="pathway">
    <text evidence="8">Carbohydrate metabolism; glyoxylate cycle; (S)-malate from isocitrate: step 2/2.</text>
</comment>
<dbReference type="Pfam" id="PF01274">
    <property type="entry name" value="MS_TIM-barrel"/>
    <property type="match status" value="1"/>
</dbReference>
<evidence type="ECO:0000313" key="12">
    <source>
        <dbReference type="EMBL" id="SMB91948.1"/>
    </source>
</evidence>
<keyword evidence="5 8" id="KW-0808">Transferase</keyword>
<keyword evidence="3 8" id="KW-0329">Glyoxylate bypass</keyword>
<dbReference type="EMBL" id="FWWU01000009">
    <property type="protein sequence ID" value="SMB91948.1"/>
    <property type="molecule type" value="Genomic_DNA"/>
</dbReference>
<dbReference type="InterPro" id="IPR044856">
    <property type="entry name" value="Malate_synth_C_sf"/>
</dbReference>
<dbReference type="GO" id="GO:0006099">
    <property type="term" value="P:tricarboxylic acid cycle"/>
    <property type="evidence" value="ECO:0007669"/>
    <property type="project" value="UniProtKB-KW"/>
</dbReference>
<dbReference type="GO" id="GO:0004474">
    <property type="term" value="F:malate synthase activity"/>
    <property type="evidence" value="ECO:0007669"/>
    <property type="project" value="UniProtKB-EC"/>
</dbReference>
<dbReference type="Pfam" id="PF20656">
    <property type="entry name" value="MS_N"/>
    <property type="match status" value="1"/>
</dbReference>
<evidence type="ECO:0000256" key="5">
    <source>
        <dbReference type="ARBA" id="ARBA00022679"/>
    </source>
</evidence>
<dbReference type="InterPro" id="IPR001465">
    <property type="entry name" value="Malate_synthase_TIM"/>
</dbReference>
<evidence type="ECO:0000259" key="11">
    <source>
        <dbReference type="Pfam" id="PF20659"/>
    </source>
</evidence>
<evidence type="ECO:0000256" key="2">
    <source>
        <dbReference type="ARBA" id="ARBA00012636"/>
    </source>
</evidence>
<protein>
    <recommendedName>
        <fullName evidence="2 8">Malate synthase</fullName>
        <ecNumber evidence="2 8">2.3.3.9</ecNumber>
    </recommendedName>
</protein>
<accession>A0A1W1VF07</accession>
<feature type="domain" description="Malate synthase C-terminal" evidence="11">
    <location>
        <begin position="408"/>
        <end position="524"/>
    </location>
</feature>
<dbReference type="PIRSF" id="PIRSF001363">
    <property type="entry name" value="Malate_synth"/>
    <property type="match status" value="1"/>
</dbReference>
<gene>
    <name evidence="12" type="ORF">SAMN00790413_01374</name>
</gene>
<dbReference type="CDD" id="cd00727">
    <property type="entry name" value="malate_synt_A"/>
    <property type="match status" value="1"/>
</dbReference>
<dbReference type="SUPFAM" id="SSF51645">
    <property type="entry name" value="Malate synthase G"/>
    <property type="match status" value="1"/>
</dbReference>